<sequence length="56" mass="5794">MIHTTRSRGSGGLGNASATITTHEAVDAAAAYCLWREPKVRDGDALARAPEGATDP</sequence>
<protein>
    <submittedName>
        <fullName evidence="1">Uncharacterized protein</fullName>
    </submittedName>
</protein>
<keyword evidence="2" id="KW-1185">Reference proteome</keyword>
<organism evidence="1 2">
    <name type="scientific">Rosistilla carotiformis</name>
    <dbReference type="NCBI Taxonomy" id="2528017"/>
    <lineage>
        <taxon>Bacteria</taxon>
        <taxon>Pseudomonadati</taxon>
        <taxon>Planctomycetota</taxon>
        <taxon>Planctomycetia</taxon>
        <taxon>Pirellulales</taxon>
        <taxon>Pirellulaceae</taxon>
        <taxon>Rosistilla</taxon>
    </lineage>
</organism>
<evidence type="ECO:0000313" key="2">
    <source>
        <dbReference type="Proteomes" id="UP000315082"/>
    </source>
</evidence>
<gene>
    <name evidence="1" type="ORF">Poly24_22830</name>
</gene>
<dbReference type="EMBL" id="CP036348">
    <property type="protein sequence ID" value="QDV68573.1"/>
    <property type="molecule type" value="Genomic_DNA"/>
</dbReference>
<dbReference type="AlphaFoldDB" id="A0A518JSQ2"/>
<name>A0A518JSQ2_9BACT</name>
<dbReference type="RefSeq" id="WP_197452492.1">
    <property type="nucleotide sequence ID" value="NZ_CP036348.1"/>
</dbReference>
<dbReference type="KEGG" id="rcf:Poly24_22830"/>
<proteinExistence type="predicted"/>
<reference evidence="1 2" key="1">
    <citation type="submission" date="2019-02" db="EMBL/GenBank/DDBJ databases">
        <title>Deep-cultivation of Planctomycetes and their phenomic and genomic characterization uncovers novel biology.</title>
        <authorList>
            <person name="Wiegand S."/>
            <person name="Jogler M."/>
            <person name="Boedeker C."/>
            <person name="Pinto D."/>
            <person name="Vollmers J."/>
            <person name="Rivas-Marin E."/>
            <person name="Kohn T."/>
            <person name="Peeters S.H."/>
            <person name="Heuer A."/>
            <person name="Rast P."/>
            <person name="Oberbeckmann S."/>
            <person name="Bunk B."/>
            <person name="Jeske O."/>
            <person name="Meyerdierks A."/>
            <person name="Storesund J.E."/>
            <person name="Kallscheuer N."/>
            <person name="Luecker S."/>
            <person name="Lage O.M."/>
            <person name="Pohl T."/>
            <person name="Merkel B.J."/>
            <person name="Hornburger P."/>
            <person name="Mueller R.-W."/>
            <person name="Bruemmer F."/>
            <person name="Labrenz M."/>
            <person name="Spormann A.M."/>
            <person name="Op den Camp H."/>
            <person name="Overmann J."/>
            <person name="Amann R."/>
            <person name="Jetten M.S.M."/>
            <person name="Mascher T."/>
            <person name="Medema M.H."/>
            <person name="Devos D.P."/>
            <person name="Kaster A.-K."/>
            <person name="Ovreas L."/>
            <person name="Rohde M."/>
            <person name="Galperin M.Y."/>
            <person name="Jogler C."/>
        </authorList>
    </citation>
    <scope>NUCLEOTIDE SEQUENCE [LARGE SCALE GENOMIC DNA]</scope>
    <source>
        <strain evidence="1 2">Poly24</strain>
    </source>
</reference>
<dbReference type="Proteomes" id="UP000315082">
    <property type="component" value="Chromosome"/>
</dbReference>
<evidence type="ECO:0000313" key="1">
    <source>
        <dbReference type="EMBL" id="QDV68573.1"/>
    </source>
</evidence>
<accession>A0A518JSQ2</accession>